<dbReference type="EMBL" id="CP039690">
    <property type="protein sequence ID" value="QCI64102.1"/>
    <property type="molecule type" value="Genomic_DNA"/>
</dbReference>
<organism evidence="2 3">
    <name type="scientific">Phreatobacter stygius</name>
    <dbReference type="NCBI Taxonomy" id="1940610"/>
    <lineage>
        <taxon>Bacteria</taxon>
        <taxon>Pseudomonadati</taxon>
        <taxon>Pseudomonadota</taxon>
        <taxon>Alphaproteobacteria</taxon>
        <taxon>Hyphomicrobiales</taxon>
        <taxon>Phreatobacteraceae</taxon>
        <taxon>Phreatobacter</taxon>
    </lineage>
</organism>
<dbReference type="Proteomes" id="UP000298781">
    <property type="component" value="Chromosome"/>
</dbReference>
<evidence type="ECO:0000313" key="2">
    <source>
        <dbReference type="EMBL" id="QCI64102.1"/>
    </source>
</evidence>
<dbReference type="AlphaFoldDB" id="A0A4D7B7I7"/>
<evidence type="ECO:0000256" key="1">
    <source>
        <dbReference type="SAM" id="MobiDB-lite"/>
    </source>
</evidence>
<dbReference type="OrthoDB" id="464386at2"/>
<dbReference type="RefSeq" id="WP_136959558.1">
    <property type="nucleotide sequence ID" value="NZ_CP039690.1"/>
</dbReference>
<name>A0A4D7B7I7_9HYPH</name>
<dbReference type="InterPro" id="IPR009003">
    <property type="entry name" value="Peptidase_S1_PA"/>
</dbReference>
<feature type="region of interest" description="Disordered" evidence="1">
    <location>
        <begin position="112"/>
        <end position="154"/>
    </location>
</feature>
<keyword evidence="3" id="KW-1185">Reference proteome</keyword>
<feature type="compositionally biased region" description="Low complexity" evidence="1">
    <location>
        <begin position="113"/>
        <end position="147"/>
    </location>
</feature>
<dbReference type="SUPFAM" id="SSF50494">
    <property type="entry name" value="Trypsin-like serine proteases"/>
    <property type="match status" value="1"/>
</dbReference>
<gene>
    <name evidence="2" type="ORF">E8M01_07495</name>
</gene>
<proteinExistence type="predicted"/>
<dbReference type="Gene3D" id="2.40.10.120">
    <property type="match status" value="1"/>
</dbReference>
<sequence length="441" mass="47600">MPSVAVLWPPAVHAQQRGGADRNNPDVFIVNRYSAAITRLYASPVSDDNWGRDRLSGTSIAAGQRGELRPERGRGCIWDIKVIYQNGREEEKRRQGLCEVSEVVFDGANAIFPQGNQATNPTQPTQPVQPTQPTQPTQPAQPTQPTQPAQPPRAADTMIINQGPAVIVQLFAQGQNATDWGRDRLSTSTLRATGRFHLRLASDQGCIWNLRFVFAGGGVETRQAQNLCELPELTVAARAQPGQVISSGTGFYVSRFGHVLTTFHSVRNCSAVSIARPGGQRVTMVRVADDAEFDLALYQVPDLVSPVAPFRLGSAGLRLGETVVIVGYPARRVLGAVAVVSSTVTATSGSGSDQNRFQFQGGAVEEPWGAPIYDGNGLVVGIANDPQFIGRPGTGIQRDAIARFLRRNNVEITEVAQGEARRLPTTQDYAFPVVLPLDCVQ</sequence>
<protein>
    <submittedName>
        <fullName evidence="2">Trypsin-like peptidase domain-containing protein</fullName>
    </submittedName>
</protein>
<reference evidence="2 3" key="1">
    <citation type="submission" date="2019-04" db="EMBL/GenBank/DDBJ databases">
        <title>Phreatobacter aquaticus sp. nov.</title>
        <authorList>
            <person name="Choi A."/>
        </authorList>
    </citation>
    <scope>NUCLEOTIDE SEQUENCE [LARGE SCALE GENOMIC DNA]</scope>
    <source>
        <strain evidence="2 3">KCTC 52518</strain>
    </source>
</reference>
<dbReference type="KEGG" id="pstg:E8M01_07495"/>
<evidence type="ECO:0000313" key="3">
    <source>
        <dbReference type="Proteomes" id="UP000298781"/>
    </source>
</evidence>
<accession>A0A4D7B7I7</accession>
<dbReference type="Pfam" id="PF13365">
    <property type="entry name" value="Trypsin_2"/>
    <property type="match status" value="1"/>
</dbReference>